<dbReference type="SUPFAM" id="SSF48371">
    <property type="entry name" value="ARM repeat"/>
    <property type="match status" value="1"/>
</dbReference>
<dbReference type="InterPro" id="IPR011987">
    <property type="entry name" value="ATPase_V1-cplx_hsu_C"/>
</dbReference>
<comment type="similarity">
    <text evidence="1 5">Belongs to the V-ATPase H subunit family.</text>
</comment>
<evidence type="ECO:0000256" key="1">
    <source>
        <dbReference type="ARBA" id="ARBA00008613"/>
    </source>
</evidence>
<dbReference type="FunCoup" id="G4TUV3">
    <property type="interactions" value="449"/>
</dbReference>
<dbReference type="OMA" id="HSGHLRW"/>
<dbReference type="HOGENOM" id="CLU_025709_4_0_1"/>
<dbReference type="PANTHER" id="PTHR10698">
    <property type="entry name" value="V-TYPE PROTON ATPASE SUBUNIT H"/>
    <property type="match status" value="1"/>
</dbReference>
<dbReference type="STRING" id="1109443.G4TUV3"/>
<dbReference type="GO" id="GO:0046961">
    <property type="term" value="F:proton-transporting ATPase activity, rotational mechanism"/>
    <property type="evidence" value="ECO:0007669"/>
    <property type="project" value="UniProtKB-UniRule"/>
</dbReference>
<comment type="subunit">
    <text evidence="5">V-ATPase is a heteromultimeric enzyme made up of two complexes: the ATP-hydrolytic V1 complex and the proton translocation V0 complex.</text>
</comment>
<dbReference type="InterPro" id="IPR016024">
    <property type="entry name" value="ARM-type_fold"/>
</dbReference>
<evidence type="ECO:0000256" key="2">
    <source>
        <dbReference type="ARBA" id="ARBA00022448"/>
    </source>
</evidence>
<comment type="function">
    <text evidence="5">Subunit of the V1 complex of vacuolar(H+)-ATPase (V-ATPase), a multisubunit enzyme composed of a peripheral complex (V1) that hydrolyzes ATP and a membrane integral complex (V0) that translocates protons. V-ATPase is responsible for acidifying and maintaining the pH of intracellular compartments.</text>
</comment>
<evidence type="ECO:0000259" key="6">
    <source>
        <dbReference type="Pfam" id="PF11698"/>
    </source>
</evidence>
<dbReference type="EMBL" id="CAFZ01000397">
    <property type="protein sequence ID" value="CCA75096.1"/>
    <property type="molecule type" value="Genomic_DNA"/>
</dbReference>
<keyword evidence="4 5" id="KW-0406">Ion transport</keyword>
<dbReference type="GO" id="GO:0000329">
    <property type="term" value="C:fungal-type vacuole membrane"/>
    <property type="evidence" value="ECO:0007669"/>
    <property type="project" value="TreeGrafter"/>
</dbReference>
<dbReference type="Gene3D" id="1.25.10.10">
    <property type="entry name" value="Leucine-rich Repeat Variant"/>
    <property type="match status" value="1"/>
</dbReference>
<dbReference type="InterPro" id="IPR011989">
    <property type="entry name" value="ARM-like"/>
</dbReference>
<dbReference type="InterPro" id="IPR038497">
    <property type="entry name" value="ATPase_V1-cplx_hsu_C_sf"/>
</dbReference>
<comment type="caution">
    <text evidence="7">The sequence shown here is derived from an EMBL/GenBank/DDBJ whole genome shotgun (WGS) entry which is preliminary data.</text>
</comment>
<dbReference type="PANTHER" id="PTHR10698:SF0">
    <property type="entry name" value="V-TYPE PROTON ATPASE SUBUNIT H"/>
    <property type="match status" value="1"/>
</dbReference>
<accession>G4TUV3</accession>
<evidence type="ECO:0000256" key="3">
    <source>
        <dbReference type="ARBA" id="ARBA00022781"/>
    </source>
</evidence>
<dbReference type="InterPro" id="IPR004908">
    <property type="entry name" value="ATPase_V1-cplx_hsu"/>
</dbReference>
<dbReference type="Gene3D" id="1.25.40.150">
    <property type="entry name" value="V-type ATPase, subunit H, C-terminal domain"/>
    <property type="match status" value="1"/>
</dbReference>
<feature type="domain" description="ATPase V1 complex subunit H C-terminal" evidence="6">
    <location>
        <begin position="320"/>
        <end position="435"/>
    </location>
</feature>
<name>G4TUV3_SERID</name>
<evidence type="ECO:0000256" key="4">
    <source>
        <dbReference type="ARBA" id="ARBA00023065"/>
    </source>
</evidence>
<dbReference type="InParanoid" id="G4TUV3"/>
<evidence type="ECO:0000256" key="5">
    <source>
        <dbReference type="PIRNR" id="PIRNR032184"/>
    </source>
</evidence>
<dbReference type="GO" id="GO:0000221">
    <property type="term" value="C:vacuolar proton-transporting V-type ATPase, V1 domain"/>
    <property type="evidence" value="ECO:0007669"/>
    <property type="project" value="UniProtKB-UniRule"/>
</dbReference>
<keyword evidence="3 5" id="KW-0375">Hydrogen ion transport</keyword>
<sequence>MSQLALVSNSFLDDGATKIRSKPVPWEGYQRAELITSDELTLIKRVDRQPRAKIESILVTDGPQYALLYLTLLKKIERVDTMQNILVLIGDSLLDHDERIPLFLATKKIDTELPYTPFLKTFESSDEWVQLKACQIVTTLMSAEPGTLQPQQYSPLLHTLSSLVQGSSVNGRDVAVQALEALLPRSEVRKTVWQMPAILNGLVSILKSDPGPQMTYQVTFCLWLMTFETEVAKEINKQYDIIPLLKDAAQSAVKEKVSRVIIATFRNLVTKAPQNNLPSMLVVQLLPFIKTLLARKWTDEDIVEDLQFLKDELTANFQSLTTYDEYTSELASGHLSWTPVHTSDDFWKENAVRLNERDYQQLRVLIGLLQSSTDPLVLAVGSHDIGQYVKFYDRGKKIVADLGGKTRIMELMGHENGDVRYEALIAVQRLVSHPWRSV</sequence>
<dbReference type="PIRSF" id="PIRSF032184">
    <property type="entry name" value="ATPase_V1_H"/>
    <property type="match status" value="1"/>
</dbReference>
<organism evidence="7 8">
    <name type="scientific">Serendipita indica (strain DSM 11827)</name>
    <name type="common">Root endophyte fungus</name>
    <name type="synonym">Piriformospora indica</name>
    <dbReference type="NCBI Taxonomy" id="1109443"/>
    <lineage>
        <taxon>Eukaryota</taxon>
        <taxon>Fungi</taxon>
        <taxon>Dikarya</taxon>
        <taxon>Basidiomycota</taxon>
        <taxon>Agaricomycotina</taxon>
        <taxon>Agaricomycetes</taxon>
        <taxon>Sebacinales</taxon>
        <taxon>Serendipitaceae</taxon>
        <taxon>Serendipita</taxon>
    </lineage>
</organism>
<proteinExistence type="inferred from homology"/>
<dbReference type="Proteomes" id="UP000007148">
    <property type="component" value="Unassembled WGS sequence"/>
</dbReference>
<dbReference type="Pfam" id="PF11698">
    <property type="entry name" value="V-ATPase_H_C"/>
    <property type="match status" value="1"/>
</dbReference>
<keyword evidence="8" id="KW-1185">Reference proteome</keyword>
<keyword evidence="2 5" id="KW-0813">Transport</keyword>
<evidence type="ECO:0000313" key="7">
    <source>
        <dbReference type="EMBL" id="CCA75096.1"/>
    </source>
</evidence>
<dbReference type="eggNOG" id="KOG2759">
    <property type="taxonomic scope" value="Eukaryota"/>
</dbReference>
<dbReference type="Pfam" id="PF03224">
    <property type="entry name" value="V-ATPase_H_N"/>
    <property type="match status" value="1"/>
</dbReference>
<reference evidence="7 8" key="1">
    <citation type="journal article" date="2011" name="PLoS Pathog.">
        <title>Endophytic Life Strategies Decoded by Genome and Transcriptome Analyses of the Mutualistic Root Symbiont Piriformospora indica.</title>
        <authorList>
            <person name="Zuccaro A."/>
            <person name="Lahrmann U."/>
            <person name="Guldener U."/>
            <person name="Langen G."/>
            <person name="Pfiffi S."/>
            <person name="Biedenkopf D."/>
            <person name="Wong P."/>
            <person name="Samans B."/>
            <person name="Grimm C."/>
            <person name="Basiewicz M."/>
            <person name="Murat C."/>
            <person name="Martin F."/>
            <person name="Kogel K.H."/>
        </authorList>
    </citation>
    <scope>NUCLEOTIDE SEQUENCE [LARGE SCALE GENOMIC DNA]</scope>
    <source>
        <strain evidence="7 8">DSM 11827</strain>
    </source>
</reference>
<gene>
    <name evidence="7" type="ORF">PIIN_09081</name>
</gene>
<dbReference type="OrthoDB" id="10263554at2759"/>
<protein>
    <recommendedName>
        <fullName evidence="5">V-type proton ATPase subunit H</fullName>
    </recommendedName>
</protein>
<evidence type="ECO:0000313" key="8">
    <source>
        <dbReference type="Proteomes" id="UP000007148"/>
    </source>
</evidence>
<dbReference type="AlphaFoldDB" id="G4TUV3"/>